<sequence>MQPLIHHGLIDLRNEALEVNLIQTTFPSNNWEVTTRNIVFFQMKRSVDLDATTMKSRGIDQIPRRNGVKLKIVTHRANFI</sequence>
<reference evidence="2" key="1">
    <citation type="submission" date="2016-10" db="EMBL/GenBank/DDBJ databases">
        <authorList>
            <person name="Varghese N."/>
            <person name="Submissions S."/>
        </authorList>
    </citation>
    <scope>NUCLEOTIDE SEQUENCE [LARGE SCALE GENOMIC DNA]</scope>
    <source>
        <strain evidence="2">DSM 100420</strain>
    </source>
</reference>
<proteinExistence type="predicted"/>
<dbReference type="AlphaFoldDB" id="A0A1H3TXN1"/>
<organism evidence="1 2">
    <name type="scientific">Jannaschia faecimaris</name>
    <dbReference type="NCBI Taxonomy" id="1244108"/>
    <lineage>
        <taxon>Bacteria</taxon>
        <taxon>Pseudomonadati</taxon>
        <taxon>Pseudomonadota</taxon>
        <taxon>Alphaproteobacteria</taxon>
        <taxon>Rhodobacterales</taxon>
        <taxon>Roseobacteraceae</taxon>
        <taxon>Jannaschia</taxon>
    </lineage>
</organism>
<evidence type="ECO:0000313" key="2">
    <source>
        <dbReference type="Proteomes" id="UP000198914"/>
    </source>
</evidence>
<protein>
    <submittedName>
        <fullName evidence="1">Uncharacterized protein</fullName>
    </submittedName>
</protein>
<accession>A0A1H3TXN1</accession>
<gene>
    <name evidence="1" type="ORF">SAMN05444004_12054</name>
</gene>
<evidence type="ECO:0000313" key="1">
    <source>
        <dbReference type="EMBL" id="SDZ54852.1"/>
    </source>
</evidence>
<keyword evidence="2" id="KW-1185">Reference proteome</keyword>
<name>A0A1H3TXN1_9RHOB</name>
<dbReference type="Proteomes" id="UP000198914">
    <property type="component" value="Unassembled WGS sequence"/>
</dbReference>
<dbReference type="EMBL" id="FNPX01000020">
    <property type="protein sequence ID" value="SDZ54852.1"/>
    <property type="molecule type" value="Genomic_DNA"/>
</dbReference>